<evidence type="ECO:0000313" key="7">
    <source>
        <dbReference type="Proteomes" id="UP000440732"/>
    </source>
</evidence>
<reference evidence="6 7" key="1">
    <citation type="submission" date="2018-08" db="EMBL/GenBank/DDBJ databases">
        <title>Genomic investigation of the strawberry pathogen Phytophthora fragariae indicates pathogenicity is determined by transcriptional variation in three key races.</title>
        <authorList>
            <person name="Adams T.M."/>
            <person name="Armitage A.D."/>
            <person name="Sobczyk M.K."/>
            <person name="Bates H.J."/>
            <person name="Dunwell J.M."/>
            <person name="Nellist C.F."/>
            <person name="Harrison R.J."/>
        </authorList>
    </citation>
    <scope>NUCLEOTIDE SEQUENCE [LARGE SCALE GENOMIC DNA]</scope>
    <source>
        <strain evidence="5 6">A4</strain>
        <strain evidence="4 7">NOV-5</strain>
        <strain evidence="3 8">NOV-71</strain>
        <strain evidence="2 9">ONT-3</strain>
    </source>
</reference>
<dbReference type="EMBL" id="QXFX01000359">
    <property type="protein sequence ID" value="KAE9118789.1"/>
    <property type="molecule type" value="Genomic_DNA"/>
</dbReference>
<sequence>MDLHRVEGSDSDASTDLDSESHPSSICMPTPAKSGKKRKSVEEEWNDMRPSMLKEKQEADSKRMKIQEQQLVLAVNRDEREAALAEVNLAVMKANAREASIHEKTHLLLARQQLQDAGVNKSDVDKMLPM</sequence>
<dbReference type="Proteomes" id="UP000441208">
    <property type="component" value="Unassembled WGS sequence"/>
</dbReference>
<evidence type="ECO:0000313" key="9">
    <source>
        <dbReference type="Proteomes" id="UP000488956"/>
    </source>
</evidence>
<evidence type="ECO:0000256" key="1">
    <source>
        <dbReference type="SAM" id="MobiDB-lite"/>
    </source>
</evidence>
<evidence type="ECO:0000313" key="3">
    <source>
        <dbReference type="EMBL" id="KAE9129866.1"/>
    </source>
</evidence>
<dbReference type="EMBL" id="QXFZ01000153">
    <property type="protein sequence ID" value="KAE9129866.1"/>
    <property type="molecule type" value="Genomic_DNA"/>
</dbReference>
<gene>
    <name evidence="5" type="ORF">PF001_g8035</name>
    <name evidence="4" type="ORF">PF006_g8093</name>
    <name evidence="3" type="ORF">PF007_g4733</name>
    <name evidence="2" type="ORF">PF010_g8091</name>
</gene>
<evidence type="ECO:0000313" key="4">
    <source>
        <dbReference type="EMBL" id="KAE9147199.1"/>
    </source>
</evidence>
<feature type="compositionally biased region" description="Basic and acidic residues" evidence="1">
    <location>
        <begin position="52"/>
        <end position="62"/>
    </location>
</feature>
<dbReference type="AlphaFoldDB" id="A0A6A4EAR5"/>
<evidence type="ECO:0000313" key="2">
    <source>
        <dbReference type="EMBL" id="KAE9118789.1"/>
    </source>
</evidence>
<accession>A0A6A4EAR5</accession>
<evidence type="ECO:0000313" key="5">
    <source>
        <dbReference type="EMBL" id="KAE9314934.1"/>
    </source>
</evidence>
<dbReference type="EMBL" id="QXGA01000363">
    <property type="protein sequence ID" value="KAE9147199.1"/>
    <property type="molecule type" value="Genomic_DNA"/>
</dbReference>
<evidence type="ECO:0008006" key="10">
    <source>
        <dbReference type="Google" id="ProtNLM"/>
    </source>
</evidence>
<organism evidence="5 6">
    <name type="scientific">Phytophthora fragariae</name>
    <dbReference type="NCBI Taxonomy" id="53985"/>
    <lineage>
        <taxon>Eukaryota</taxon>
        <taxon>Sar</taxon>
        <taxon>Stramenopiles</taxon>
        <taxon>Oomycota</taxon>
        <taxon>Peronosporomycetes</taxon>
        <taxon>Peronosporales</taxon>
        <taxon>Peronosporaceae</taxon>
        <taxon>Phytophthora</taxon>
    </lineage>
</organism>
<proteinExistence type="predicted"/>
<comment type="caution">
    <text evidence="5">The sequence shown here is derived from an EMBL/GenBank/DDBJ whole genome shotgun (WGS) entry which is preliminary data.</text>
</comment>
<protein>
    <recommendedName>
        <fullName evidence="10">No apical meristem-associated C-terminal domain-containing protein</fullName>
    </recommendedName>
</protein>
<evidence type="ECO:0000313" key="6">
    <source>
        <dbReference type="Proteomes" id="UP000437068"/>
    </source>
</evidence>
<dbReference type="Proteomes" id="UP000440732">
    <property type="component" value="Unassembled WGS sequence"/>
</dbReference>
<dbReference type="EMBL" id="QXGE01000355">
    <property type="protein sequence ID" value="KAE9314934.1"/>
    <property type="molecule type" value="Genomic_DNA"/>
</dbReference>
<feature type="compositionally biased region" description="Acidic residues" evidence="1">
    <location>
        <begin position="9"/>
        <end position="18"/>
    </location>
</feature>
<dbReference type="Proteomes" id="UP000437068">
    <property type="component" value="Unassembled WGS sequence"/>
</dbReference>
<evidence type="ECO:0000313" key="8">
    <source>
        <dbReference type="Proteomes" id="UP000441208"/>
    </source>
</evidence>
<name>A0A6A4EAR5_9STRA</name>
<feature type="region of interest" description="Disordered" evidence="1">
    <location>
        <begin position="1"/>
        <end position="62"/>
    </location>
</feature>
<dbReference type="Proteomes" id="UP000488956">
    <property type="component" value="Unassembled WGS sequence"/>
</dbReference>